<evidence type="ECO:0000313" key="3">
    <source>
        <dbReference type="Proteomes" id="UP001177023"/>
    </source>
</evidence>
<organism evidence="2 3">
    <name type="scientific">Mesorhabditis spiculigera</name>
    <dbReference type="NCBI Taxonomy" id="96644"/>
    <lineage>
        <taxon>Eukaryota</taxon>
        <taxon>Metazoa</taxon>
        <taxon>Ecdysozoa</taxon>
        <taxon>Nematoda</taxon>
        <taxon>Chromadorea</taxon>
        <taxon>Rhabditida</taxon>
        <taxon>Rhabditina</taxon>
        <taxon>Rhabditomorpha</taxon>
        <taxon>Rhabditoidea</taxon>
        <taxon>Rhabditidae</taxon>
        <taxon>Mesorhabditinae</taxon>
        <taxon>Mesorhabditis</taxon>
    </lineage>
</organism>
<accession>A0AA36DEM6</accession>
<feature type="non-terminal residue" evidence="2">
    <location>
        <position position="1"/>
    </location>
</feature>
<feature type="transmembrane region" description="Helical" evidence="1">
    <location>
        <begin position="180"/>
        <end position="202"/>
    </location>
</feature>
<dbReference type="Proteomes" id="UP001177023">
    <property type="component" value="Unassembled WGS sequence"/>
</dbReference>
<reference evidence="2" key="1">
    <citation type="submission" date="2023-06" db="EMBL/GenBank/DDBJ databases">
        <authorList>
            <person name="Delattre M."/>
        </authorList>
    </citation>
    <scope>NUCLEOTIDE SEQUENCE</scope>
    <source>
        <strain evidence="2">AF72</strain>
    </source>
</reference>
<feature type="transmembrane region" description="Helical" evidence="1">
    <location>
        <begin position="124"/>
        <end position="145"/>
    </location>
</feature>
<evidence type="ECO:0000256" key="1">
    <source>
        <dbReference type="SAM" id="Phobius"/>
    </source>
</evidence>
<gene>
    <name evidence="2" type="ORF">MSPICULIGERA_LOCUS22858</name>
</gene>
<name>A0AA36DEM6_9BILA</name>
<dbReference type="EMBL" id="CATQJA010002701">
    <property type="protein sequence ID" value="CAJ0584818.1"/>
    <property type="molecule type" value="Genomic_DNA"/>
</dbReference>
<feature type="transmembrane region" description="Helical" evidence="1">
    <location>
        <begin position="208"/>
        <end position="227"/>
    </location>
</feature>
<feature type="transmembrane region" description="Helical" evidence="1">
    <location>
        <begin position="151"/>
        <end position="168"/>
    </location>
</feature>
<keyword evidence="1" id="KW-1133">Transmembrane helix</keyword>
<keyword evidence="1" id="KW-0812">Transmembrane</keyword>
<sequence length="294" mass="33023">MTTVAKNLHKKNKDYQPLVDEAKTWYERCDPAALDTKDYKKTSAELLAESSEDTKKAFWGDRKESEITDKVEKELQMLIIRCSPVTSSRLYIFAVLVMLLAIVSAVVSCIGLKKETQFIWHIPVLAFTVVMFCISGFAIYQATIYLARGPVIYAIYAGLIVAYIVHTFQEKARRENQAAINAHFHILYPLGGVMCICVKLLLGCSHGWTITLFLIVAVVALISSYSLKSIQGPCGCAYALLSIQDTAIDKQYEADREFWDTACKEFSADSETVQSDQTDAFKNWLERVNVGKNI</sequence>
<feature type="transmembrane region" description="Helical" evidence="1">
    <location>
        <begin position="90"/>
        <end position="112"/>
    </location>
</feature>
<evidence type="ECO:0000313" key="2">
    <source>
        <dbReference type="EMBL" id="CAJ0584818.1"/>
    </source>
</evidence>
<comment type="caution">
    <text evidence="2">The sequence shown here is derived from an EMBL/GenBank/DDBJ whole genome shotgun (WGS) entry which is preliminary data.</text>
</comment>
<keyword evidence="3" id="KW-1185">Reference proteome</keyword>
<dbReference type="AlphaFoldDB" id="A0AA36DEM6"/>
<keyword evidence="1" id="KW-0472">Membrane</keyword>
<protein>
    <submittedName>
        <fullName evidence="2">Uncharacterized protein</fullName>
    </submittedName>
</protein>
<proteinExistence type="predicted"/>